<evidence type="ECO:0000313" key="1">
    <source>
        <dbReference type="EMBL" id="RRJ92959.1"/>
    </source>
</evidence>
<proteinExistence type="predicted"/>
<comment type="caution">
    <text evidence="1">The sequence shown here is derived from an EMBL/GenBank/DDBJ whole genome shotgun (WGS) entry which is preliminary data.</text>
</comment>
<dbReference type="Proteomes" id="UP000271937">
    <property type="component" value="Unassembled WGS sequence"/>
</dbReference>
<name>A0A3P3WGZ7_9FLAO</name>
<dbReference type="AlphaFoldDB" id="A0A3P3WGZ7"/>
<sequence>MTSIIIGDIINSRKLPVKKWLLPLKQFLNNQGKSPKDWEIFRGDQFQLEVKNPEEALLIAIQIKALLKNIKLDARMSIGIGEKTYNAKKISESNGSAFVNSGDLFENLKKEKITLAIKSGNAIFDYEINLALRLALVTMDSWLPQSSEFVSVAIKNQSLSQEQIGAILNINQAAVSRRKSRSQFDLIMEFDAYYREKIKKLSL</sequence>
<dbReference type="EMBL" id="RQVR01000004">
    <property type="protein sequence ID" value="RRJ92959.1"/>
    <property type="molecule type" value="Genomic_DNA"/>
</dbReference>
<reference evidence="1 2" key="1">
    <citation type="submission" date="2018-11" db="EMBL/GenBank/DDBJ databases">
        <title>Flavobacterium sp. nov., YIM 102600 draft genome.</title>
        <authorList>
            <person name="Li G."/>
            <person name="Jiang Y."/>
        </authorList>
    </citation>
    <scope>NUCLEOTIDE SEQUENCE [LARGE SCALE GENOMIC DNA]</scope>
    <source>
        <strain evidence="1 2">YIM 102600</strain>
    </source>
</reference>
<protein>
    <submittedName>
        <fullName evidence="1">Uncharacterized protein</fullName>
    </submittedName>
</protein>
<dbReference type="OrthoDB" id="7064118at2"/>
<accession>A0A3P3WGZ7</accession>
<keyword evidence="2" id="KW-1185">Reference proteome</keyword>
<dbReference type="RefSeq" id="WP_125012002.1">
    <property type="nucleotide sequence ID" value="NZ_RQVR01000004.1"/>
</dbReference>
<organism evidence="1 2">
    <name type="scientific">Flavobacterium macacae</name>
    <dbReference type="NCBI Taxonomy" id="2488993"/>
    <lineage>
        <taxon>Bacteria</taxon>
        <taxon>Pseudomonadati</taxon>
        <taxon>Bacteroidota</taxon>
        <taxon>Flavobacteriia</taxon>
        <taxon>Flavobacteriales</taxon>
        <taxon>Flavobacteriaceae</taxon>
        <taxon>Flavobacterium</taxon>
    </lineage>
</organism>
<gene>
    <name evidence="1" type="ORF">EG849_05055</name>
</gene>
<evidence type="ECO:0000313" key="2">
    <source>
        <dbReference type="Proteomes" id="UP000271937"/>
    </source>
</evidence>